<dbReference type="InterPro" id="IPR034291">
    <property type="entry name" value="TMP_synthase"/>
</dbReference>
<dbReference type="GO" id="GO:0009229">
    <property type="term" value="P:thiamine diphosphate biosynthetic process"/>
    <property type="evidence" value="ECO:0007669"/>
    <property type="project" value="UniProtKB-UniRule"/>
</dbReference>
<evidence type="ECO:0000313" key="15">
    <source>
        <dbReference type="Proteomes" id="UP000325003"/>
    </source>
</evidence>
<comment type="caution">
    <text evidence="10">Lacks conserved residue(s) required for the propagation of feature annotation.</text>
</comment>
<dbReference type="GO" id="GO:0000287">
    <property type="term" value="F:magnesium ion binding"/>
    <property type="evidence" value="ECO:0007669"/>
    <property type="project" value="UniProtKB-UniRule"/>
</dbReference>
<comment type="pathway">
    <text evidence="2 10 12">Cofactor biosynthesis; thiamine diphosphate biosynthesis; thiamine phosphate from 4-amino-2-methyl-5-diphosphomethylpyrimidine and 4-methyl-5-(2-phosphoethyl)-thiazole: step 1/1.</text>
</comment>
<accession>A0A5B1LKU5</accession>
<feature type="binding site" evidence="10">
    <location>
        <position position="71"/>
    </location>
    <ligand>
        <name>Mg(2+)</name>
        <dbReference type="ChEBI" id="CHEBI:18420"/>
    </ligand>
</feature>
<dbReference type="GO" id="GO:0009228">
    <property type="term" value="P:thiamine biosynthetic process"/>
    <property type="evidence" value="ECO:0007669"/>
    <property type="project" value="UniProtKB-KW"/>
</dbReference>
<evidence type="ECO:0000256" key="3">
    <source>
        <dbReference type="ARBA" id="ARBA00022679"/>
    </source>
</evidence>
<keyword evidence="3 10" id="KW-0808">Transferase</keyword>
<comment type="function">
    <text evidence="1 10">Condenses 4-methyl-5-(beta-hydroxyethyl)thiazole monophosphate (THZ-P) and 2-methyl-4-amino-5-hydroxymethyl pyrimidine pyrophosphate (HMP-PP) to form thiamine monophosphate (TMP).</text>
</comment>
<evidence type="ECO:0000256" key="7">
    <source>
        <dbReference type="ARBA" id="ARBA00047334"/>
    </source>
</evidence>
<dbReference type="Gene3D" id="3.20.20.70">
    <property type="entry name" value="Aldolase class I"/>
    <property type="match status" value="1"/>
</dbReference>
<feature type="domain" description="Thiamine phosphate synthase/TenI" evidence="13">
    <location>
        <begin position="19"/>
        <end position="186"/>
    </location>
</feature>
<name>A0A5B1LKU5_9ACTN</name>
<dbReference type="SUPFAM" id="SSF51391">
    <property type="entry name" value="Thiamin phosphate synthase"/>
    <property type="match status" value="1"/>
</dbReference>
<comment type="cofactor">
    <cofactor evidence="10">
        <name>Mg(2+)</name>
        <dbReference type="ChEBI" id="CHEBI:18420"/>
    </cofactor>
    <text evidence="10">Binds 1 Mg(2+) ion per subunit.</text>
</comment>
<dbReference type="NCBIfam" id="TIGR00693">
    <property type="entry name" value="thiE"/>
    <property type="match status" value="1"/>
</dbReference>
<dbReference type="GO" id="GO:0005737">
    <property type="term" value="C:cytoplasm"/>
    <property type="evidence" value="ECO:0007669"/>
    <property type="project" value="TreeGrafter"/>
</dbReference>
<feature type="binding site" evidence="10">
    <location>
        <begin position="134"/>
        <end position="136"/>
    </location>
    <ligand>
        <name>2-[(2R,5Z)-2-carboxy-4-methylthiazol-5(2H)-ylidene]ethyl phosphate</name>
        <dbReference type="ChEBI" id="CHEBI:62899"/>
    </ligand>
</feature>
<dbReference type="RefSeq" id="WP_149726814.1">
    <property type="nucleotide sequence ID" value="NZ_VUJV01000001.1"/>
</dbReference>
<dbReference type="InterPro" id="IPR036206">
    <property type="entry name" value="ThiamineP_synth_sf"/>
</dbReference>
<feature type="binding site" evidence="10">
    <location>
        <begin position="38"/>
        <end position="42"/>
    </location>
    <ligand>
        <name>4-amino-2-methyl-5-(diphosphooxymethyl)pyrimidine</name>
        <dbReference type="ChEBI" id="CHEBI:57841"/>
    </ligand>
</feature>
<organism evidence="14 15">
    <name type="scientific">Nocardioides humilatus</name>
    <dbReference type="NCBI Taxonomy" id="2607660"/>
    <lineage>
        <taxon>Bacteria</taxon>
        <taxon>Bacillati</taxon>
        <taxon>Actinomycetota</taxon>
        <taxon>Actinomycetes</taxon>
        <taxon>Propionibacteriales</taxon>
        <taxon>Nocardioidaceae</taxon>
        <taxon>Nocardioides</taxon>
    </lineage>
</organism>
<proteinExistence type="inferred from homology"/>
<keyword evidence="5 10" id="KW-0460">Magnesium</keyword>
<evidence type="ECO:0000256" key="9">
    <source>
        <dbReference type="ARBA" id="ARBA00047883"/>
    </source>
</evidence>
<dbReference type="InterPro" id="IPR013785">
    <property type="entry name" value="Aldolase_TIM"/>
</dbReference>
<feature type="binding site" evidence="10">
    <location>
        <position position="70"/>
    </location>
    <ligand>
        <name>4-amino-2-methyl-5-(diphosphooxymethyl)pyrimidine</name>
        <dbReference type="ChEBI" id="CHEBI:57841"/>
    </ligand>
</feature>
<dbReference type="GO" id="GO:0004789">
    <property type="term" value="F:thiamine-phosphate diphosphorylase activity"/>
    <property type="evidence" value="ECO:0007669"/>
    <property type="project" value="UniProtKB-UniRule"/>
</dbReference>
<dbReference type="EMBL" id="VUJV01000001">
    <property type="protein sequence ID" value="KAA1421351.1"/>
    <property type="molecule type" value="Genomic_DNA"/>
</dbReference>
<evidence type="ECO:0000256" key="10">
    <source>
        <dbReference type="HAMAP-Rule" id="MF_00097"/>
    </source>
</evidence>
<gene>
    <name evidence="10 14" type="primary">thiE</name>
    <name evidence="14" type="ORF">F0U44_03340</name>
</gene>
<comment type="caution">
    <text evidence="14">The sequence shown here is derived from an EMBL/GenBank/DDBJ whole genome shotgun (WGS) entry which is preliminary data.</text>
</comment>
<evidence type="ECO:0000256" key="12">
    <source>
        <dbReference type="RuleBase" id="RU004253"/>
    </source>
</evidence>
<dbReference type="PANTHER" id="PTHR20857">
    <property type="entry name" value="THIAMINE-PHOSPHATE PYROPHOSPHORYLASE"/>
    <property type="match status" value="1"/>
</dbReference>
<keyword evidence="6 10" id="KW-0784">Thiamine biosynthesis</keyword>
<dbReference type="CDD" id="cd00564">
    <property type="entry name" value="TMP_TenI"/>
    <property type="match status" value="1"/>
</dbReference>
<comment type="catalytic activity">
    <reaction evidence="8 10 11">
        <text>2-(2-carboxy-4-methylthiazol-5-yl)ethyl phosphate + 4-amino-2-methyl-5-(diphosphooxymethyl)pyrimidine + 2 H(+) = thiamine phosphate + CO2 + diphosphate</text>
        <dbReference type="Rhea" id="RHEA:47848"/>
        <dbReference type="ChEBI" id="CHEBI:15378"/>
        <dbReference type="ChEBI" id="CHEBI:16526"/>
        <dbReference type="ChEBI" id="CHEBI:33019"/>
        <dbReference type="ChEBI" id="CHEBI:37575"/>
        <dbReference type="ChEBI" id="CHEBI:57841"/>
        <dbReference type="ChEBI" id="CHEBI:62890"/>
        <dbReference type="EC" id="2.5.1.3"/>
    </reaction>
</comment>
<feature type="binding site" evidence="10">
    <location>
        <position position="90"/>
    </location>
    <ligand>
        <name>Mg(2+)</name>
        <dbReference type="ChEBI" id="CHEBI:18420"/>
    </ligand>
</feature>
<evidence type="ECO:0000256" key="5">
    <source>
        <dbReference type="ARBA" id="ARBA00022842"/>
    </source>
</evidence>
<keyword evidence="15" id="KW-1185">Reference proteome</keyword>
<evidence type="ECO:0000256" key="6">
    <source>
        <dbReference type="ARBA" id="ARBA00022977"/>
    </source>
</evidence>
<feature type="binding site" evidence="10">
    <location>
        <position position="137"/>
    </location>
    <ligand>
        <name>4-amino-2-methyl-5-(diphosphooxymethyl)pyrimidine</name>
        <dbReference type="ChEBI" id="CHEBI:57841"/>
    </ligand>
</feature>
<reference evidence="14 15" key="1">
    <citation type="submission" date="2019-09" db="EMBL/GenBank/DDBJ databases">
        <title>Nocardioides panacisoli sp. nov., isolated from the soil of a ginseng field.</title>
        <authorList>
            <person name="Cho C."/>
        </authorList>
    </citation>
    <scope>NUCLEOTIDE SEQUENCE [LARGE SCALE GENOMIC DNA]</scope>
    <source>
        <strain evidence="14 15">BN130099</strain>
    </source>
</reference>
<comment type="similarity">
    <text evidence="10 11">Belongs to the thiamine-phosphate synthase family.</text>
</comment>
<dbReference type="UniPathway" id="UPA00060">
    <property type="reaction ID" value="UER00141"/>
</dbReference>
<comment type="catalytic activity">
    <reaction evidence="9 10 11">
        <text>2-[(2R,5Z)-2-carboxy-4-methylthiazol-5(2H)-ylidene]ethyl phosphate + 4-amino-2-methyl-5-(diphosphooxymethyl)pyrimidine + 2 H(+) = thiamine phosphate + CO2 + diphosphate</text>
        <dbReference type="Rhea" id="RHEA:47844"/>
        <dbReference type="ChEBI" id="CHEBI:15378"/>
        <dbReference type="ChEBI" id="CHEBI:16526"/>
        <dbReference type="ChEBI" id="CHEBI:33019"/>
        <dbReference type="ChEBI" id="CHEBI:37575"/>
        <dbReference type="ChEBI" id="CHEBI:57841"/>
        <dbReference type="ChEBI" id="CHEBI:62899"/>
        <dbReference type="EC" id="2.5.1.3"/>
    </reaction>
</comment>
<evidence type="ECO:0000256" key="4">
    <source>
        <dbReference type="ARBA" id="ARBA00022723"/>
    </source>
</evidence>
<comment type="catalytic activity">
    <reaction evidence="7 10 11">
        <text>4-methyl-5-(2-phosphooxyethyl)-thiazole + 4-amino-2-methyl-5-(diphosphooxymethyl)pyrimidine + H(+) = thiamine phosphate + diphosphate</text>
        <dbReference type="Rhea" id="RHEA:22328"/>
        <dbReference type="ChEBI" id="CHEBI:15378"/>
        <dbReference type="ChEBI" id="CHEBI:33019"/>
        <dbReference type="ChEBI" id="CHEBI:37575"/>
        <dbReference type="ChEBI" id="CHEBI:57841"/>
        <dbReference type="ChEBI" id="CHEBI:58296"/>
        <dbReference type="EC" id="2.5.1.3"/>
    </reaction>
</comment>
<feature type="binding site" evidence="10">
    <location>
        <position position="163"/>
    </location>
    <ligand>
        <name>2-[(2R,5Z)-2-carboxy-4-methylthiazol-5(2H)-ylidene]ethyl phosphate</name>
        <dbReference type="ChEBI" id="CHEBI:62899"/>
    </ligand>
</feature>
<dbReference type="InterPro" id="IPR022998">
    <property type="entry name" value="ThiamineP_synth_TenI"/>
</dbReference>
<evidence type="ECO:0000256" key="1">
    <source>
        <dbReference type="ARBA" id="ARBA00003814"/>
    </source>
</evidence>
<dbReference type="HAMAP" id="MF_00097">
    <property type="entry name" value="TMP_synthase"/>
    <property type="match status" value="1"/>
</dbReference>
<keyword evidence="4 10" id="KW-0479">Metal-binding</keyword>
<evidence type="ECO:0000256" key="8">
    <source>
        <dbReference type="ARBA" id="ARBA00047851"/>
    </source>
</evidence>
<feature type="binding site" evidence="10">
    <location>
        <position position="108"/>
    </location>
    <ligand>
        <name>4-amino-2-methyl-5-(diphosphooxymethyl)pyrimidine</name>
        <dbReference type="ChEBI" id="CHEBI:57841"/>
    </ligand>
</feature>
<dbReference type="Pfam" id="PF02581">
    <property type="entry name" value="TMP-TENI"/>
    <property type="match status" value="1"/>
</dbReference>
<reference evidence="14 15" key="2">
    <citation type="submission" date="2019-09" db="EMBL/GenBank/DDBJ databases">
        <authorList>
            <person name="Jin C."/>
        </authorList>
    </citation>
    <scope>NUCLEOTIDE SEQUENCE [LARGE SCALE GENOMIC DNA]</scope>
    <source>
        <strain evidence="14 15">BN130099</strain>
    </source>
</reference>
<evidence type="ECO:0000256" key="2">
    <source>
        <dbReference type="ARBA" id="ARBA00005165"/>
    </source>
</evidence>
<dbReference type="AlphaFoldDB" id="A0A5B1LKU5"/>
<protein>
    <recommendedName>
        <fullName evidence="10">Thiamine-phosphate synthase</fullName>
        <shortName evidence="10">TP synthase</shortName>
        <shortName evidence="10">TPS</shortName>
        <ecNumber evidence="10">2.5.1.3</ecNumber>
    </recommendedName>
    <alternativeName>
        <fullName evidence="10">Thiamine-phosphate pyrophosphorylase</fullName>
        <shortName evidence="10">TMP pyrophosphorylase</shortName>
        <shortName evidence="10">TMP-PPase</shortName>
    </alternativeName>
</protein>
<evidence type="ECO:0000256" key="11">
    <source>
        <dbReference type="RuleBase" id="RU003826"/>
    </source>
</evidence>
<dbReference type="Proteomes" id="UP000325003">
    <property type="component" value="Unassembled WGS sequence"/>
</dbReference>
<sequence>MGRVDHLDRVPRLTCLVSERDDLTLLPALAEVGVDGFQVRAKTYGGRALCALTERVLGAVAFTDARVLVNDRLDVALAVGADGVHLGASDLPVAEARRVAPDLLIGATCRSRAEVLRAAGDGADYAGFGPVFATTSKAGVPSPLGPEALTPAVGVIPLVAIGGIDAARVAAVVAAGAFGVAVIGGIWRHPDPVGAAKELVAAIGG</sequence>
<dbReference type="EC" id="2.5.1.3" evidence="10"/>
<dbReference type="PANTHER" id="PTHR20857:SF15">
    <property type="entry name" value="THIAMINE-PHOSPHATE SYNTHASE"/>
    <property type="match status" value="1"/>
</dbReference>
<evidence type="ECO:0000259" key="13">
    <source>
        <dbReference type="Pfam" id="PF02581"/>
    </source>
</evidence>
<evidence type="ECO:0000313" key="14">
    <source>
        <dbReference type="EMBL" id="KAA1421351.1"/>
    </source>
</evidence>